<feature type="domain" description="Type II secretion system protein GspF" evidence="9">
    <location>
        <begin position="69"/>
        <end position="192"/>
    </location>
</feature>
<keyword evidence="3" id="KW-1003">Cell membrane</keyword>
<dbReference type="Pfam" id="PF00482">
    <property type="entry name" value="T2SSF"/>
    <property type="match status" value="2"/>
</dbReference>
<evidence type="ECO:0000313" key="10">
    <source>
        <dbReference type="EMBL" id="OGE80376.1"/>
    </source>
</evidence>
<feature type="domain" description="Type II secretion system protein GspF" evidence="9">
    <location>
        <begin position="272"/>
        <end position="394"/>
    </location>
</feature>
<evidence type="ECO:0000256" key="7">
    <source>
        <dbReference type="ARBA" id="ARBA00023136"/>
    </source>
</evidence>
<dbReference type="AlphaFoldDB" id="A0A1F5NRS5"/>
<protein>
    <recommendedName>
        <fullName evidence="9">Type II secretion system protein GspF domain-containing protein</fullName>
    </recommendedName>
</protein>
<dbReference type="STRING" id="1817822.A2826_02880"/>
<feature type="transmembrane region" description="Helical" evidence="8">
    <location>
        <begin position="169"/>
        <end position="191"/>
    </location>
</feature>
<dbReference type="Gene3D" id="1.20.81.30">
    <property type="entry name" value="Type II secretion system (T2SS), domain F"/>
    <property type="match status" value="2"/>
</dbReference>
<name>A0A1F5NRS5_9BACT</name>
<keyword evidence="6 8" id="KW-1133">Transmembrane helix</keyword>
<evidence type="ECO:0000256" key="4">
    <source>
        <dbReference type="ARBA" id="ARBA00022519"/>
    </source>
</evidence>
<evidence type="ECO:0000256" key="8">
    <source>
        <dbReference type="SAM" id="Phobius"/>
    </source>
</evidence>
<keyword evidence="7 8" id="KW-0472">Membrane</keyword>
<gene>
    <name evidence="10" type="ORF">A2826_02880</name>
</gene>
<keyword evidence="5 8" id="KW-0812">Transmembrane</keyword>
<dbReference type="EMBL" id="MFEI01000034">
    <property type="protein sequence ID" value="OGE80376.1"/>
    <property type="molecule type" value="Genomic_DNA"/>
</dbReference>
<dbReference type="Proteomes" id="UP000177912">
    <property type="component" value="Unassembled WGS sequence"/>
</dbReference>
<evidence type="ECO:0000256" key="6">
    <source>
        <dbReference type="ARBA" id="ARBA00022989"/>
    </source>
</evidence>
<comment type="caution">
    <text evidence="10">The sequence shown here is derived from an EMBL/GenBank/DDBJ whole genome shotgun (WGS) entry which is preliminary data.</text>
</comment>
<dbReference type="GO" id="GO:0005886">
    <property type="term" value="C:plasma membrane"/>
    <property type="evidence" value="ECO:0007669"/>
    <property type="project" value="UniProtKB-SubCell"/>
</dbReference>
<evidence type="ECO:0000259" key="9">
    <source>
        <dbReference type="Pfam" id="PF00482"/>
    </source>
</evidence>
<organism evidence="10 11">
    <name type="scientific">Candidatus Doudnabacteria bacterium RIFCSPHIGHO2_01_FULL_43_23</name>
    <dbReference type="NCBI Taxonomy" id="1817822"/>
    <lineage>
        <taxon>Bacteria</taxon>
        <taxon>Candidatus Doudnaibacteriota</taxon>
    </lineage>
</organism>
<dbReference type="PANTHER" id="PTHR30012:SF0">
    <property type="entry name" value="TYPE II SECRETION SYSTEM PROTEIN F-RELATED"/>
    <property type="match status" value="1"/>
</dbReference>
<accession>A0A1F5NRS5</accession>
<dbReference type="PANTHER" id="PTHR30012">
    <property type="entry name" value="GENERAL SECRETION PATHWAY PROTEIN"/>
    <property type="match status" value="1"/>
</dbReference>
<dbReference type="FunFam" id="1.20.81.30:FF:000001">
    <property type="entry name" value="Type II secretion system protein F"/>
    <property type="match status" value="1"/>
</dbReference>
<reference evidence="10 11" key="1">
    <citation type="journal article" date="2016" name="Nat. Commun.">
        <title>Thousands of microbial genomes shed light on interconnected biogeochemical processes in an aquifer system.</title>
        <authorList>
            <person name="Anantharaman K."/>
            <person name="Brown C.T."/>
            <person name="Hug L.A."/>
            <person name="Sharon I."/>
            <person name="Castelle C.J."/>
            <person name="Probst A.J."/>
            <person name="Thomas B.C."/>
            <person name="Singh A."/>
            <person name="Wilkins M.J."/>
            <person name="Karaoz U."/>
            <person name="Brodie E.L."/>
            <person name="Williams K.H."/>
            <person name="Hubbard S.S."/>
            <person name="Banfield J.F."/>
        </authorList>
    </citation>
    <scope>NUCLEOTIDE SEQUENCE [LARGE SCALE GENOMIC DNA]</scope>
</reference>
<dbReference type="InterPro" id="IPR042094">
    <property type="entry name" value="T2SS_GspF_sf"/>
</dbReference>
<evidence type="ECO:0000256" key="2">
    <source>
        <dbReference type="ARBA" id="ARBA00005745"/>
    </source>
</evidence>
<comment type="similarity">
    <text evidence="2">Belongs to the GSP F family.</text>
</comment>
<proteinExistence type="inferred from homology"/>
<feature type="transmembrane region" description="Helical" evidence="8">
    <location>
        <begin position="211"/>
        <end position="237"/>
    </location>
</feature>
<evidence type="ECO:0000313" key="11">
    <source>
        <dbReference type="Proteomes" id="UP000177912"/>
    </source>
</evidence>
<dbReference type="InterPro" id="IPR003004">
    <property type="entry name" value="GspF/PilC"/>
</dbReference>
<feature type="transmembrane region" description="Helical" evidence="8">
    <location>
        <begin position="375"/>
        <end position="396"/>
    </location>
</feature>
<evidence type="ECO:0000256" key="5">
    <source>
        <dbReference type="ARBA" id="ARBA00022692"/>
    </source>
</evidence>
<dbReference type="PRINTS" id="PR00812">
    <property type="entry name" value="BCTERIALGSPF"/>
</dbReference>
<sequence>MVLYKYRGKDQTGALVTGSVESGSEAQAAEVLESHGLSPLGFEAQDKSSQFDDILKKLSRVPYKDIVLFFRQLSTLIGAQVRIVSSLRILSNQVTSKKFGDIIKTIAADVESGKSLSEGFQTHPELFPELFISLIRAGEASGSLDETMLYLADQVEKDYDLRSKIRGALAYPIFILVLLFVIGGLMFVFVLPQMTGVLLEAGAELPLATKIIIAVTNIVTGYWWIVLILVTAVIFSVRYFYHTEQGRYTFDNLMIKLPIVGQFLQKIYLYRFAHHIANLLSGGVSIVKSLKLISGVTGNQIYKDIFLDAANQVQTGKPLREILATHIQIPPLVVQMVSVGEETGDLPGILRKLASFYDKEVDNAIANLTTLIEPVIMVILGLAVGIMVAGILLPIYNLASAF</sequence>
<keyword evidence="4" id="KW-0997">Cell inner membrane</keyword>
<evidence type="ECO:0000256" key="3">
    <source>
        <dbReference type="ARBA" id="ARBA00022475"/>
    </source>
</evidence>
<dbReference type="InterPro" id="IPR018076">
    <property type="entry name" value="T2SS_GspF_dom"/>
</dbReference>
<comment type="subcellular location">
    <subcellularLocation>
        <location evidence="1">Cell inner membrane</location>
        <topology evidence="1">Multi-pass membrane protein</topology>
    </subcellularLocation>
</comment>
<evidence type="ECO:0000256" key="1">
    <source>
        <dbReference type="ARBA" id="ARBA00004429"/>
    </source>
</evidence>